<comment type="caution">
    <text evidence="2">The sequence shown here is derived from an EMBL/GenBank/DDBJ whole genome shotgun (WGS) entry which is preliminary data.</text>
</comment>
<accession>A0A9N7TMT8</accession>
<dbReference type="AlphaFoldDB" id="A0A9N7TMT8"/>
<dbReference type="EMBL" id="CADEAL010000125">
    <property type="protein sequence ID" value="CAB1414869.1"/>
    <property type="molecule type" value="Genomic_DNA"/>
</dbReference>
<organism evidence="2 3">
    <name type="scientific">Pleuronectes platessa</name>
    <name type="common">European plaice</name>
    <dbReference type="NCBI Taxonomy" id="8262"/>
    <lineage>
        <taxon>Eukaryota</taxon>
        <taxon>Metazoa</taxon>
        <taxon>Chordata</taxon>
        <taxon>Craniata</taxon>
        <taxon>Vertebrata</taxon>
        <taxon>Euteleostomi</taxon>
        <taxon>Actinopterygii</taxon>
        <taxon>Neopterygii</taxon>
        <taxon>Teleostei</taxon>
        <taxon>Neoteleostei</taxon>
        <taxon>Acanthomorphata</taxon>
        <taxon>Carangaria</taxon>
        <taxon>Pleuronectiformes</taxon>
        <taxon>Pleuronectoidei</taxon>
        <taxon>Pleuronectidae</taxon>
        <taxon>Pleuronectes</taxon>
    </lineage>
</organism>
<feature type="compositionally biased region" description="Basic and acidic residues" evidence="1">
    <location>
        <begin position="78"/>
        <end position="89"/>
    </location>
</feature>
<dbReference type="Proteomes" id="UP001153269">
    <property type="component" value="Unassembled WGS sequence"/>
</dbReference>
<keyword evidence="3" id="KW-1185">Reference proteome</keyword>
<feature type="compositionally biased region" description="Basic and acidic residues" evidence="1">
    <location>
        <begin position="98"/>
        <end position="107"/>
    </location>
</feature>
<sequence>MTPPPPSDHADLTVPDGSDFPPHAPIPLSRPCHPQLEGRSSRDSHVQCEAADKVELLPALQQQSSDLKRQRNKSLSTSEEKPDQAEKVNVRPCLLPSVREDASDNEKRRHGLVAPTPKPNK</sequence>
<evidence type="ECO:0000313" key="3">
    <source>
        <dbReference type="Proteomes" id="UP001153269"/>
    </source>
</evidence>
<protein>
    <submittedName>
        <fullName evidence="2">Uncharacterized protein</fullName>
    </submittedName>
</protein>
<reference evidence="2" key="1">
    <citation type="submission" date="2020-03" db="EMBL/GenBank/DDBJ databases">
        <authorList>
            <person name="Weist P."/>
        </authorList>
    </citation>
    <scope>NUCLEOTIDE SEQUENCE</scope>
</reference>
<proteinExistence type="predicted"/>
<gene>
    <name evidence="2" type="ORF">PLEPLA_LOCUS2581</name>
</gene>
<feature type="region of interest" description="Disordered" evidence="1">
    <location>
        <begin position="1"/>
        <end position="121"/>
    </location>
</feature>
<evidence type="ECO:0000256" key="1">
    <source>
        <dbReference type="SAM" id="MobiDB-lite"/>
    </source>
</evidence>
<evidence type="ECO:0000313" key="2">
    <source>
        <dbReference type="EMBL" id="CAB1414869.1"/>
    </source>
</evidence>
<name>A0A9N7TMT8_PLEPL</name>
<feature type="compositionally biased region" description="Basic and acidic residues" evidence="1">
    <location>
        <begin position="39"/>
        <end position="55"/>
    </location>
</feature>